<keyword evidence="3" id="KW-1185">Reference proteome</keyword>
<sequence>MDVDLRQVLMDLDMNKLQGVRADKRVLATARKILKDAYDEKAFQAMVTTEENEVLAKFFSGKIPFDEEVLRTLDSVLDKTIEYFINNKIDVLDPEIKNLIEERRALKAAMLDTMLKKPSYVPAEWVKKFEDYHEEALKETSGINWTQIMFLYPRQRTFDDESPDIFGNFTRAQHTNWLWGCIVGPNDSKTFDEVEREKASEGLFMDTKIMRRASAQFPDEPSSRSTGTETWPPS</sequence>
<accession>A0A158QZ66</accession>
<dbReference type="PANTHER" id="PTHR38630">
    <property type="entry name" value="PROTEIN CBG12780"/>
    <property type="match status" value="1"/>
</dbReference>
<feature type="region of interest" description="Disordered" evidence="1">
    <location>
        <begin position="213"/>
        <end position="234"/>
    </location>
</feature>
<proteinExistence type="predicted"/>
<protein>
    <submittedName>
        <fullName evidence="4">Type I site-specific deoxyribonuclease</fullName>
    </submittedName>
</protein>
<evidence type="ECO:0000313" key="2">
    <source>
        <dbReference type="EMBL" id="VDL73251.1"/>
    </source>
</evidence>
<dbReference type="PANTHER" id="PTHR38630:SF1">
    <property type="entry name" value="DEK_C DOMAIN-CONTAINING PROTEIN-RELATED"/>
    <property type="match status" value="1"/>
</dbReference>
<reference evidence="4" key="1">
    <citation type="submission" date="2016-04" db="UniProtKB">
        <authorList>
            <consortium name="WormBaseParasite"/>
        </authorList>
    </citation>
    <scope>IDENTIFICATION</scope>
</reference>
<gene>
    <name evidence="2" type="ORF">NBR_LOCUS9662</name>
</gene>
<dbReference type="EMBL" id="UYSL01020174">
    <property type="protein sequence ID" value="VDL73251.1"/>
    <property type="molecule type" value="Genomic_DNA"/>
</dbReference>
<dbReference type="AlphaFoldDB" id="A0A158QZ66"/>
<evidence type="ECO:0000256" key="1">
    <source>
        <dbReference type="SAM" id="MobiDB-lite"/>
    </source>
</evidence>
<reference evidence="2 3" key="2">
    <citation type="submission" date="2018-11" db="EMBL/GenBank/DDBJ databases">
        <authorList>
            <consortium name="Pathogen Informatics"/>
        </authorList>
    </citation>
    <scope>NUCLEOTIDE SEQUENCE [LARGE SCALE GENOMIC DNA]</scope>
</reference>
<name>A0A158QZ66_NIPBR</name>
<dbReference type="WBParaSite" id="NBR_0000966101-mRNA-1">
    <property type="protein sequence ID" value="NBR_0000966101-mRNA-1"/>
    <property type="gene ID" value="NBR_0000966101"/>
</dbReference>
<feature type="compositionally biased region" description="Polar residues" evidence="1">
    <location>
        <begin position="223"/>
        <end position="234"/>
    </location>
</feature>
<evidence type="ECO:0000313" key="4">
    <source>
        <dbReference type="WBParaSite" id="NBR_0000966101-mRNA-1"/>
    </source>
</evidence>
<evidence type="ECO:0000313" key="3">
    <source>
        <dbReference type="Proteomes" id="UP000271162"/>
    </source>
</evidence>
<organism evidence="4">
    <name type="scientific">Nippostrongylus brasiliensis</name>
    <name type="common">Rat hookworm</name>
    <dbReference type="NCBI Taxonomy" id="27835"/>
    <lineage>
        <taxon>Eukaryota</taxon>
        <taxon>Metazoa</taxon>
        <taxon>Ecdysozoa</taxon>
        <taxon>Nematoda</taxon>
        <taxon>Chromadorea</taxon>
        <taxon>Rhabditida</taxon>
        <taxon>Rhabditina</taxon>
        <taxon>Rhabditomorpha</taxon>
        <taxon>Strongyloidea</taxon>
        <taxon>Heligmosomidae</taxon>
        <taxon>Nippostrongylus</taxon>
    </lineage>
</organism>
<dbReference type="Proteomes" id="UP000271162">
    <property type="component" value="Unassembled WGS sequence"/>
</dbReference>